<feature type="transmembrane region" description="Helical" evidence="6">
    <location>
        <begin position="21"/>
        <end position="45"/>
    </location>
</feature>
<evidence type="ECO:0000259" key="7">
    <source>
        <dbReference type="PROSITE" id="PS50111"/>
    </source>
</evidence>
<dbReference type="InterPro" id="IPR024478">
    <property type="entry name" value="HlyB_4HB_MCP"/>
</dbReference>
<dbReference type="CDD" id="cd11386">
    <property type="entry name" value="MCP_signal"/>
    <property type="match status" value="1"/>
</dbReference>
<dbReference type="FunFam" id="1.10.287.950:FF:000001">
    <property type="entry name" value="Methyl-accepting chemotaxis sensory transducer"/>
    <property type="match status" value="1"/>
</dbReference>
<evidence type="ECO:0000256" key="4">
    <source>
        <dbReference type="PROSITE-ProRule" id="PRU00284"/>
    </source>
</evidence>
<keyword evidence="6" id="KW-1133">Transmembrane helix</keyword>
<dbReference type="Pfam" id="PF00015">
    <property type="entry name" value="MCPsignal"/>
    <property type="match status" value="1"/>
</dbReference>
<dbReference type="Gene3D" id="1.10.287.950">
    <property type="entry name" value="Methyl-accepting chemotaxis protein"/>
    <property type="match status" value="1"/>
</dbReference>
<dbReference type="Gene3D" id="6.10.340.10">
    <property type="match status" value="1"/>
</dbReference>
<dbReference type="OrthoDB" id="6846832at2"/>
<organism evidence="9 10">
    <name type="scientific">Corallincola holothuriorum</name>
    <dbReference type="NCBI Taxonomy" id="2282215"/>
    <lineage>
        <taxon>Bacteria</taxon>
        <taxon>Pseudomonadati</taxon>
        <taxon>Pseudomonadota</taxon>
        <taxon>Gammaproteobacteria</taxon>
        <taxon>Alteromonadales</taxon>
        <taxon>Psychromonadaceae</taxon>
        <taxon>Corallincola</taxon>
    </lineage>
</organism>
<evidence type="ECO:0000313" key="10">
    <source>
        <dbReference type="Proteomes" id="UP000252558"/>
    </source>
</evidence>
<evidence type="ECO:0000313" key="9">
    <source>
        <dbReference type="EMBL" id="RCU44611.1"/>
    </source>
</evidence>
<dbReference type="Pfam" id="PF00672">
    <property type="entry name" value="HAMP"/>
    <property type="match status" value="1"/>
</dbReference>
<gene>
    <name evidence="9" type="ORF">DU002_17800</name>
</gene>
<feature type="region of interest" description="Disordered" evidence="5">
    <location>
        <begin position="665"/>
        <end position="685"/>
    </location>
</feature>
<keyword evidence="6" id="KW-0812">Transmembrane</keyword>
<feature type="transmembrane region" description="Helical" evidence="6">
    <location>
        <begin position="333"/>
        <end position="354"/>
    </location>
</feature>
<evidence type="ECO:0000259" key="8">
    <source>
        <dbReference type="PROSITE" id="PS50885"/>
    </source>
</evidence>
<dbReference type="Proteomes" id="UP000252558">
    <property type="component" value="Unassembled WGS sequence"/>
</dbReference>
<dbReference type="Pfam" id="PF12729">
    <property type="entry name" value="4HB_MCP_1"/>
    <property type="match status" value="1"/>
</dbReference>
<evidence type="ECO:0000256" key="2">
    <source>
        <dbReference type="ARBA" id="ARBA00023224"/>
    </source>
</evidence>
<evidence type="ECO:0000256" key="5">
    <source>
        <dbReference type="SAM" id="MobiDB-lite"/>
    </source>
</evidence>
<dbReference type="RefSeq" id="WP_114339801.1">
    <property type="nucleotide sequence ID" value="NZ_QPID01000013.1"/>
</dbReference>
<dbReference type="SMART" id="SM00283">
    <property type="entry name" value="MA"/>
    <property type="match status" value="1"/>
</dbReference>
<dbReference type="EMBL" id="QPID01000013">
    <property type="protein sequence ID" value="RCU44611.1"/>
    <property type="molecule type" value="Genomic_DNA"/>
</dbReference>
<comment type="subcellular location">
    <subcellularLocation>
        <location evidence="1">Membrane</location>
    </subcellularLocation>
</comment>
<evidence type="ECO:0000256" key="3">
    <source>
        <dbReference type="ARBA" id="ARBA00029447"/>
    </source>
</evidence>
<name>A0A368N4X8_9GAMM</name>
<feature type="domain" description="Methyl-accepting transducer" evidence="7">
    <location>
        <begin position="413"/>
        <end position="649"/>
    </location>
</feature>
<sequence>MIRSKFPGIGKINFKLGGLSFLQRLYLLIGILTLMLLLTGIFGLISINSLNNGAEEVSERALPQLKASQNLFISLQEVAQSITSILSERDPAQVELLATSYRDALVQANASLEQLNEVVSADAKPSVEVLSGLLPNMGQQAENVINGYSQQLNDEEAASVQVRELQLEFSRLKQHLTKVANSTGDDYVNWTLSEFLNPFEKLEATLFDGLNSGSVAQLEEAGALVDGMLPNLDGKMSDTIDEFEMYEDSRTSYRDEFTGRWEAIKLDFTLAGGGKVTNYLNLLKLQQANLQFKTALADIQQQSRQQVEQLIQASDAAVEKSSSSAKLTYRSSMSLVIIILVASVTVAILFGLWLSSQMRKALKDVSHSLRAVASGDMTTRVSYNNKDEFGAIADDVNMVASQMQETLASFSVSADEQARIAADNSHACNDANASLEHQRNNIGALATAMTQMEASFSEVAKNASDTAEQVHQVEDAANQGSDIMTTTITSTNQLSEQLQSSADKIQEVEHFSDQIGQILDVIRGIAEQTNLLALNAAIEAARAGEQGRGFAVVADEVRNLAKRTSESTSEINQRIENLQSSIREAAGSVRDATDRMQENVIQVSDADGAMGTIKSIVTQIADMSNQISVAAEEQRCTTEEMTRNVNMINEAADANMVVFEQITETSSKQSSMSEEQKAHCMRYKT</sequence>
<comment type="caution">
    <text evidence="9">The sequence shown here is derived from an EMBL/GenBank/DDBJ whole genome shotgun (WGS) entry which is preliminary data.</text>
</comment>
<protein>
    <submittedName>
        <fullName evidence="9">Methyl-accepting chemotaxis protein</fullName>
    </submittedName>
</protein>
<dbReference type="GO" id="GO:0007165">
    <property type="term" value="P:signal transduction"/>
    <property type="evidence" value="ECO:0007669"/>
    <property type="project" value="UniProtKB-KW"/>
</dbReference>
<dbReference type="PROSITE" id="PS50885">
    <property type="entry name" value="HAMP"/>
    <property type="match status" value="1"/>
</dbReference>
<dbReference type="PANTHER" id="PTHR32089">
    <property type="entry name" value="METHYL-ACCEPTING CHEMOTAXIS PROTEIN MCPB"/>
    <property type="match status" value="1"/>
</dbReference>
<dbReference type="SMART" id="SM00304">
    <property type="entry name" value="HAMP"/>
    <property type="match status" value="1"/>
</dbReference>
<accession>A0A368N4X8</accession>
<dbReference type="PROSITE" id="PS50111">
    <property type="entry name" value="CHEMOTAXIS_TRANSDUC_2"/>
    <property type="match status" value="1"/>
</dbReference>
<dbReference type="InterPro" id="IPR003660">
    <property type="entry name" value="HAMP_dom"/>
</dbReference>
<dbReference type="SUPFAM" id="SSF58104">
    <property type="entry name" value="Methyl-accepting chemotaxis protein (MCP) signaling domain"/>
    <property type="match status" value="1"/>
</dbReference>
<dbReference type="CDD" id="cd06225">
    <property type="entry name" value="HAMP"/>
    <property type="match status" value="1"/>
</dbReference>
<feature type="domain" description="HAMP" evidence="8">
    <location>
        <begin position="356"/>
        <end position="408"/>
    </location>
</feature>
<proteinExistence type="inferred from homology"/>
<keyword evidence="10" id="KW-1185">Reference proteome</keyword>
<reference evidence="9 10" key="1">
    <citation type="submission" date="2018-07" db="EMBL/GenBank/DDBJ databases">
        <title>Corallincola holothuriorum sp. nov., a new facultative anaerobe isolated from sea cucumber Apostichopus japonicus.</title>
        <authorList>
            <person name="Xia H."/>
        </authorList>
    </citation>
    <scope>NUCLEOTIDE SEQUENCE [LARGE SCALE GENOMIC DNA]</scope>
    <source>
        <strain evidence="9 10">C4</strain>
    </source>
</reference>
<dbReference type="InterPro" id="IPR004089">
    <property type="entry name" value="MCPsignal_dom"/>
</dbReference>
<dbReference type="GO" id="GO:0006935">
    <property type="term" value="P:chemotaxis"/>
    <property type="evidence" value="ECO:0007669"/>
    <property type="project" value="UniProtKB-ARBA"/>
</dbReference>
<dbReference type="GO" id="GO:0016020">
    <property type="term" value="C:membrane"/>
    <property type="evidence" value="ECO:0007669"/>
    <property type="project" value="UniProtKB-SubCell"/>
</dbReference>
<keyword evidence="2 4" id="KW-0807">Transducer</keyword>
<comment type="similarity">
    <text evidence="3">Belongs to the methyl-accepting chemotaxis (MCP) protein family.</text>
</comment>
<evidence type="ECO:0000256" key="1">
    <source>
        <dbReference type="ARBA" id="ARBA00004370"/>
    </source>
</evidence>
<evidence type="ECO:0000256" key="6">
    <source>
        <dbReference type="SAM" id="Phobius"/>
    </source>
</evidence>
<dbReference type="PANTHER" id="PTHR32089:SF70">
    <property type="entry name" value="ENERGY TAXIS MODULATING METHYL ACCEPTING SENSORY TRANSDUCER"/>
    <property type="match status" value="1"/>
</dbReference>
<dbReference type="AlphaFoldDB" id="A0A368N4X8"/>
<keyword evidence="6" id="KW-0472">Membrane</keyword>